<dbReference type="RefSeq" id="WP_139828015.1">
    <property type="nucleotide sequence ID" value="NZ_FXAW01000004.1"/>
</dbReference>
<sequence length="226" mass="26358">MKNIVLVILSLIFNSCGAFKIHDKHELIDFEDNQVPDNNLKLNGYYFAELEREAQSFDQIQGAKIKYLSVFFIYEDGFVINISGVDGLTEYYCAKKMTFDNTYASAHEAIELMLESQKSEESRIRRICGFEPHDIGNKGVAKISNDSIKIQFYRIEKQKPRIDSFNSAYLYEINGIIKSDSGFVIKNEIEFRTNKTTVENTVFQFRRTEQKPDIDNYFIKNIDRFK</sequence>
<dbReference type="STRING" id="1028.SAMN05661096_02390"/>
<name>A0A1X7K5A3_9BACT</name>
<evidence type="ECO:0000313" key="1">
    <source>
        <dbReference type="EMBL" id="SMG35937.1"/>
    </source>
</evidence>
<dbReference type="OrthoDB" id="1445896at2"/>
<dbReference type="Proteomes" id="UP000193804">
    <property type="component" value="Unassembled WGS sequence"/>
</dbReference>
<organism evidence="1 2">
    <name type="scientific">Marivirga sericea</name>
    <dbReference type="NCBI Taxonomy" id="1028"/>
    <lineage>
        <taxon>Bacteria</taxon>
        <taxon>Pseudomonadati</taxon>
        <taxon>Bacteroidota</taxon>
        <taxon>Cytophagia</taxon>
        <taxon>Cytophagales</taxon>
        <taxon>Marivirgaceae</taxon>
        <taxon>Marivirga</taxon>
    </lineage>
</organism>
<dbReference type="AlphaFoldDB" id="A0A1X7K5A3"/>
<accession>A0A1X7K5A3</accession>
<evidence type="ECO:0000313" key="2">
    <source>
        <dbReference type="Proteomes" id="UP000193804"/>
    </source>
</evidence>
<proteinExistence type="predicted"/>
<dbReference type="EMBL" id="FXAW01000004">
    <property type="protein sequence ID" value="SMG35937.1"/>
    <property type="molecule type" value="Genomic_DNA"/>
</dbReference>
<reference evidence="2" key="1">
    <citation type="submission" date="2017-04" db="EMBL/GenBank/DDBJ databases">
        <authorList>
            <person name="Varghese N."/>
            <person name="Submissions S."/>
        </authorList>
    </citation>
    <scope>NUCLEOTIDE SEQUENCE [LARGE SCALE GENOMIC DNA]</scope>
    <source>
        <strain evidence="2">DSM 4125</strain>
    </source>
</reference>
<protein>
    <submittedName>
        <fullName evidence="1">Uncharacterized protein</fullName>
    </submittedName>
</protein>
<keyword evidence="2" id="KW-1185">Reference proteome</keyword>
<gene>
    <name evidence="1" type="ORF">SAMN05661096_02390</name>
</gene>